<feature type="region of interest" description="Disordered" evidence="1">
    <location>
        <begin position="235"/>
        <end position="313"/>
    </location>
</feature>
<protein>
    <submittedName>
        <fullName evidence="2">Uncharacterized protein</fullName>
    </submittedName>
</protein>
<organism evidence="2 3">
    <name type="scientific">Zymoseptoria brevis</name>
    <dbReference type="NCBI Taxonomy" id="1047168"/>
    <lineage>
        <taxon>Eukaryota</taxon>
        <taxon>Fungi</taxon>
        <taxon>Dikarya</taxon>
        <taxon>Ascomycota</taxon>
        <taxon>Pezizomycotina</taxon>
        <taxon>Dothideomycetes</taxon>
        <taxon>Dothideomycetidae</taxon>
        <taxon>Mycosphaerellales</taxon>
        <taxon>Mycosphaerellaceae</taxon>
        <taxon>Zymoseptoria</taxon>
    </lineage>
</organism>
<feature type="compositionally biased region" description="Basic and acidic residues" evidence="1">
    <location>
        <begin position="240"/>
        <end position="265"/>
    </location>
</feature>
<evidence type="ECO:0000256" key="1">
    <source>
        <dbReference type="SAM" id="MobiDB-lite"/>
    </source>
</evidence>
<dbReference type="OrthoDB" id="10669156at2759"/>
<comment type="caution">
    <text evidence="2">The sequence shown here is derived from an EMBL/GenBank/DDBJ whole genome shotgun (WGS) entry which is preliminary data.</text>
</comment>
<name>A0A0F4GFM5_9PEZI</name>
<evidence type="ECO:0000313" key="2">
    <source>
        <dbReference type="EMBL" id="KJX96229.1"/>
    </source>
</evidence>
<feature type="compositionally biased region" description="Basic and acidic residues" evidence="1">
    <location>
        <begin position="300"/>
        <end position="313"/>
    </location>
</feature>
<evidence type="ECO:0000313" key="3">
    <source>
        <dbReference type="Proteomes" id="UP000033647"/>
    </source>
</evidence>
<feature type="region of interest" description="Disordered" evidence="1">
    <location>
        <begin position="55"/>
        <end position="78"/>
    </location>
</feature>
<dbReference type="AlphaFoldDB" id="A0A0F4GFM5"/>
<proteinExistence type="predicted"/>
<reference evidence="2 3" key="1">
    <citation type="submission" date="2015-03" db="EMBL/GenBank/DDBJ databases">
        <title>RNA-seq based gene annotation and comparative genomics of four Zymoseptoria species reveal species-specific pathogenicity related genes and transposable element activity.</title>
        <authorList>
            <person name="Grandaubert J."/>
            <person name="Bhattacharyya A."/>
            <person name="Stukenbrock E.H."/>
        </authorList>
    </citation>
    <scope>NUCLEOTIDE SEQUENCE [LARGE SCALE GENOMIC DNA]</scope>
    <source>
        <strain evidence="2 3">Zb18110</strain>
    </source>
</reference>
<sequence>MAGADAETETLADTIDGKATEGVPKLPPVKDGKVMDVMVVKDVPEALGMFKVGALRDDPPTVNPTETAGDPDEEHSKSFTPSFPIPAATQLPQHWSIPRKLLTRVTGPSETLGTLRDALGRFGSPVLVGAGSAAVRVEIMPLTSLTTVVKMLPMLDPSVGIDKLGAGTVMLPEGNENEGTEGAPVVIALPMDDRIPLSGGMLPVGMLRDGNAADSVGRVKDDRLVGIVKDGKEPVGMLKDGSEPVGRVKDGTETVGRLKDGKSDPPGRLSDGSDVGTPSMTDETMPLSEAGMSPAGIVKDGNEPESTGRVKDG</sequence>
<keyword evidence="3" id="KW-1185">Reference proteome</keyword>
<dbReference type="EMBL" id="LAFY01000686">
    <property type="protein sequence ID" value="KJX96229.1"/>
    <property type="molecule type" value="Genomic_DNA"/>
</dbReference>
<gene>
    <name evidence="2" type="ORF">TI39_contig694g00008</name>
</gene>
<feature type="compositionally biased region" description="Acidic residues" evidence="1">
    <location>
        <begin position="1"/>
        <end position="10"/>
    </location>
</feature>
<accession>A0A0F4GFM5</accession>
<dbReference type="Proteomes" id="UP000033647">
    <property type="component" value="Unassembled WGS sequence"/>
</dbReference>
<feature type="region of interest" description="Disordered" evidence="1">
    <location>
        <begin position="1"/>
        <end position="30"/>
    </location>
</feature>